<dbReference type="GO" id="GO:0098808">
    <property type="term" value="F:mRNA cap binding"/>
    <property type="evidence" value="ECO:0007669"/>
    <property type="project" value="UniProtKB-UniRule"/>
</dbReference>
<dbReference type="GO" id="GO:0002191">
    <property type="term" value="P:cap-dependent translational initiation"/>
    <property type="evidence" value="ECO:0007669"/>
    <property type="project" value="UniProtKB-UniRule"/>
</dbReference>
<feature type="compositionally biased region" description="Polar residues" evidence="6">
    <location>
        <begin position="722"/>
        <end position="734"/>
    </location>
</feature>
<organism evidence="8 9">
    <name type="scientific">Cannabis sativa</name>
    <name type="common">Hemp</name>
    <name type="synonym">Marijuana</name>
    <dbReference type="NCBI Taxonomy" id="3483"/>
    <lineage>
        <taxon>Eukaryota</taxon>
        <taxon>Viridiplantae</taxon>
        <taxon>Streptophyta</taxon>
        <taxon>Embryophyta</taxon>
        <taxon>Tracheophyta</taxon>
        <taxon>Spermatophyta</taxon>
        <taxon>Magnoliopsida</taxon>
        <taxon>eudicotyledons</taxon>
        <taxon>Gunneridae</taxon>
        <taxon>Pentapetalae</taxon>
        <taxon>rosids</taxon>
        <taxon>fabids</taxon>
        <taxon>Rosales</taxon>
        <taxon>Cannabaceae</taxon>
        <taxon>Cannabis</taxon>
    </lineage>
</organism>
<dbReference type="InterPro" id="IPR007783">
    <property type="entry name" value="eIF3d"/>
</dbReference>
<dbReference type="InterPro" id="IPR001763">
    <property type="entry name" value="Rhodanese-like_dom"/>
</dbReference>
<evidence type="ECO:0000256" key="3">
    <source>
        <dbReference type="ARBA" id="ARBA00022884"/>
    </source>
</evidence>
<evidence type="ECO:0000313" key="8">
    <source>
        <dbReference type="EMBL" id="KAF4355939.1"/>
    </source>
</evidence>
<dbReference type="HAMAP" id="MF_03003">
    <property type="entry name" value="eIF3d"/>
    <property type="match status" value="1"/>
</dbReference>
<comment type="domain">
    <text evidence="5">The RNA gate region regulates mRNA cap recognition to prevent promiscuous mRNA-binding before assembly of eif3d into the full eukaryotic translation initiation factor 3 (eIF-3) complex.</text>
</comment>
<dbReference type="GO" id="GO:0001732">
    <property type="term" value="P:formation of cytoplasmic translation initiation complex"/>
    <property type="evidence" value="ECO:0007669"/>
    <property type="project" value="UniProtKB-UniRule"/>
</dbReference>
<comment type="caution">
    <text evidence="8">The sequence shown here is derived from an EMBL/GenBank/DDBJ whole genome shotgun (WGS) entry which is preliminary data.</text>
</comment>
<dbReference type="Proteomes" id="UP000525078">
    <property type="component" value="Unassembled WGS sequence"/>
</dbReference>
<feature type="compositionally biased region" description="Low complexity" evidence="6">
    <location>
        <begin position="735"/>
        <end position="747"/>
    </location>
</feature>
<keyword evidence="3" id="KW-0694">RNA-binding</keyword>
<feature type="compositionally biased region" description="Basic and acidic residues" evidence="6">
    <location>
        <begin position="784"/>
        <end position="803"/>
    </location>
</feature>
<dbReference type="Gene3D" id="3.40.250.10">
    <property type="entry name" value="Rhodanese-like domain"/>
    <property type="match status" value="1"/>
</dbReference>
<dbReference type="GO" id="GO:0033290">
    <property type="term" value="C:eukaryotic 48S preinitiation complex"/>
    <property type="evidence" value="ECO:0007669"/>
    <property type="project" value="UniProtKB-UniRule"/>
</dbReference>
<accession>A0A7J6EE67</accession>
<feature type="compositionally biased region" description="Low complexity" evidence="6">
    <location>
        <begin position="1210"/>
        <end position="1220"/>
    </location>
</feature>
<dbReference type="PROSITE" id="PS50206">
    <property type="entry name" value="RHODANESE_3"/>
    <property type="match status" value="1"/>
</dbReference>
<evidence type="ECO:0000256" key="6">
    <source>
        <dbReference type="SAM" id="MobiDB-lite"/>
    </source>
</evidence>
<keyword evidence="1 5" id="KW-0963">Cytoplasm</keyword>
<reference evidence="8 9" key="1">
    <citation type="journal article" date="2020" name="bioRxiv">
        <title>Sequence and annotation of 42 cannabis genomes reveals extensive copy number variation in cannabinoid synthesis and pathogen resistance genes.</title>
        <authorList>
            <person name="Mckernan K.J."/>
            <person name="Helbert Y."/>
            <person name="Kane L.T."/>
            <person name="Ebling H."/>
            <person name="Zhang L."/>
            <person name="Liu B."/>
            <person name="Eaton Z."/>
            <person name="Mclaughlin S."/>
            <person name="Kingan S."/>
            <person name="Baybayan P."/>
            <person name="Concepcion G."/>
            <person name="Jordan M."/>
            <person name="Riva A."/>
            <person name="Barbazuk W."/>
            <person name="Harkins T."/>
        </authorList>
    </citation>
    <scope>NUCLEOTIDE SEQUENCE [LARGE SCALE GENOMIC DNA]</scope>
    <source>
        <strain evidence="9">cv. Jamaican Lion 4</strain>
        <tissue evidence="8">Leaf</tissue>
    </source>
</reference>
<comment type="similarity">
    <text evidence="5">Belongs to the eIF-3 subunit D family.</text>
</comment>
<feature type="compositionally biased region" description="Basic and acidic residues" evidence="6">
    <location>
        <begin position="1223"/>
        <end position="1232"/>
    </location>
</feature>
<evidence type="ECO:0000256" key="5">
    <source>
        <dbReference type="HAMAP-Rule" id="MF_03003"/>
    </source>
</evidence>
<feature type="region of interest" description="Disordered" evidence="6">
    <location>
        <begin position="722"/>
        <end position="805"/>
    </location>
</feature>
<dbReference type="EMBL" id="JAATIP010000258">
    <property type="protein sequence ID" value="KAF4355939.1"/>
    <property type="molecule type" value="Genomic_DNA"/>
</dbReference>
<name>A0A7J6EE67_CANSA</name>
<dbReference type="GO" id="GO:0003743">
    <property type="term" value="F:translation initiation factor activity"/>
    <property type="evidence" value="ECO:0007669"/>
    <property type="project" value="UniProtKB-UniRule"/>
</dbReference>
<keyword evidence="4 5" id="KW-0648">Protein biosynthesis</keyword>
<feature type="domain" description="Rhodanese" evidence="7">
    <location>
        <begin position="421"/>
        <end position="480"/>
    </location>
</feature>
<evidence type="ECO:0000256" key="4">
    <source>
        <dbReference type="ARBA" id="ARBA00022917"/>
    </source>
</evidence>
<dbReference type="PANTHER" id="PTHR12399:SF3">
    <property type="entry name" value="EUKARYOTIC TRANSLATION INITIATION FACTOR 3 SUBUNIT D"/>
    <property type="match status" value="1"/>
</dbReference>
<feature type="region of interest" description="Disordered" evidence="6">
    <location>
        <begin position="1210"/>
        <end position="1232"/>
    </location>
</feature>
<dbReference type="SUPFAM" id="SSF52821">
    <property type="entry name" value="Rhodanese/Cell cycle control phosphatase"/>
    <property type="match status" value="1"/>
</dbReference>
<evidence type="ECO:0000256" key="1">
    <source>
        <dbReference type="ARBA" id="ARBA00022490"/>
    </source>
</evidence>
<evidence type="ECO:0000256" key="2">
    <source>
        <dbReference type="ARBA" id="ARBA00022540"/>
    </source>
</evidence>
<dbReference type="Pfam" id="PF05091">
    <property type="entry name" value="eIF-3_zeta"/>
    <property type="match status" value="1"/>
</dbReference>
<dbReference type="PANTHER" id="PTHR12399">
    <property type="entry name" value="EUKARYOTIC TRANSLATION INITIATION FACTOR 3 SUBUNIT 7"/>
    <property type="match status" value="1"/>
</dbReference>
<dbReference type="Pfam" id="PF00581">
    <property type="entry name" value="Rhodanese"/>
    <property type="match status" value="1"/>
</dbReference>
<comment type="subcellular location">
    <subcellularLocation>
        <location evidence="5">Cytoplasm</location>
    </subcellularLocation>
</comment>
<feature type="region of interest" description="RNA gate" evidence="5">
    <location>
        <begin position="953"/>
        <end position="967"/>
    </location>
</feature>
<gene>
    <name evidence="8" type="ORF">F8388_025942</name>
</gene>
<dbReference type="InterPro" id="IPR036873">
    <property type="entry name" value="Rhodanese-like_dom_sf"/>
</dbReference>
<comment type="function">
    <text evidence="5">mRNA cap-binding component of the eukaryotic translation initiation factor 3 (eIF-3) complex, which is involved in protein synthesis of a specialized repertoire of mRNAs and, together with other initiation factors, stimulates binding of mRNA and methionyl-tRNAi to the 40S ribosome. The eIF-3 complex specifically targets and initiates translation of a subset of mRNAs involved in cell proliferation. In the eIF-3 complex, eif3d specifically recognizes and binds the 7-methylguanosine cap of a subset of mRNAs.</text>
</comment>
<evidence type="ECO:0000259" key="7">
    <source>
        <dbReference type="PROSITE" id="PS50206"/>
    </source>
</evidence>
<dbReference type="GO" id="GO:0016282">
    <property type="term" value="C:eukaryotic 43S preinitiation complex"/>
    <property type="evidence" value="ECO:0007669"/>
    <property type="project" value="UniProtKB-UniRule"/>
</dbReference>
<dbReference type="CDD" id="cd00158">
    <property type="entry name" value="RHOD"/>
    <property type="match status" value="1"/>
</dbReference>
<dbReference type="GO" id="GO:0005852">
    <property type="term" value="C:eukaryotic translation initiation factor 3 complex"/>
    <property type="evidence" value="ECO:0007669"/>
    <property type="project" value="UniProtKB-UniRule"/>
</dbReference>
<comment type="subunit">
    <text evidence="5">Component of the eukaryotic translation initiation factor 3 (eIF-3) complex.</text>
</comment>
<protein>
    <recommendedName>
        <fullName evidence="5">Eukaryotic translation initiation factor 3 subunit D</fullName>
        <shortName evidence="5">eIF3d</shortName>
    </recommendedName>
    <alternativeName>
        <fullName evidence="5">Eukaryotic translation initiation factor 3 subunit 7</fullName>
    </alternativeName>
    <alternativeName>
        <fullName evidence="5">eIF-3-zeta</fullName>
    </alternativeName>
</protein>
<keyword evidence="2 5" id="KW-0396">Initiation factor</keyword>
<proteinExistence type="inferred from homology"/>
<evidence type="ECO:0000313" key="9">
    <source>
        <dbReference type="Proteomes" id="UP000525078"/>
    </source>
</evidence>
<dbReference type="AlphaFoldDB" id="A0A7J6EE67"/>
<feature type="compositionally biased region" description="Low complexity" evidence="6">
    <location>
        <begin position="771"/>
        <end position="782"/>
    </location>
</feature>
<sequence length="1232" mass="137038">MTMLPLCSATPTCSSHSQTPFHGGGGLLRPSFETRCDLEYHVFGSSMNIQRDYFIRTNAANAKSVSLNLVNEHSCSDVSEHLNCNYSHTGSGFELKYIQNSDLSPTDIGIVDYAGLLDAKEKALAASVEPEAVLPIDLAPEPLLSGLPSASLDVKGFEEFANEVSQTFSDSINKGENALKSSLETFNSSISSIIQSANDAVDSAFGKAFSSFDQTGELAGDKLTNLSSGLRETTGRAAVVAVDVLRSTIVAVENALANGTSFAVSSYQSAKESFPPEVRDTLNLSEERATEILTPAKIAFQKVYIAIEGFEKTLGFDPNDPIVPFVLLAGTSATLWNIFGGRVFFWVSTYSGYAGDLSPQLTLELKILSITVINVLRERDGIPDLRRAARYRYASVTLPEIDGSMMKLFKNGRDLEDSLTAAVIKNLKIVQDRSKVVVLDADGSRSKGIARSLRKLGVKQPYLVQGGFQSWVKQGLRFKELKPESTLTILNEEAEAILEAINPSPVQALGYGVGLAAALYGLLEWEKTLQFIGVVGIGQTIYRRVASYEGAEDFRRDVKLLLAPVRLGSQAFTWAAEKLETNGIGLPTSPSSSAVQNRVLQAAAKHESKPSDAEGVADSSSEATMAGSEKLKFESFVWLFRLTYYLGFFVFGQRRLVIEYENRIIAMVNAGFEVGVVPFNPDGWGPMEATSTSAASSNLPLNVPFAPFSRSDKIGRIADWTRNFNNQSRPKNQPSDSAFDFSNDDSFPGYADDDASFRLVDGKPPPRPKFGPKWRYQQQRQLPQRRDEEVEARKREAEKERARRDRHYNNNRSNVNQFRREAAVFKSSVDIQPEWNMLEQIPFSTFSKLSFTVPEPEDLLLCGGLEFYDRSFDRTAPKNERRLERFKNRNFFKVTTTDDPIIRRLANEDKATVFATDTILSSLMCAPRSVYSWDIVIQRVGNKLFFDKRDGSQLDLLSVHETSQEPLPEAKDDINSAYSLSVEAAYINQNFSQQVLVRDGNKVTFDEPNPFANEGEEVASVAYRYRRWKLDENMHLIARCEVQSVVEVNKQRSFLTLNALNEFDHKYSGDWRQKLESQRGAVLATELKNNANKLAKWTAQALLASADLMKLGYVSRVHPRDHFNHVILAVVGYKPKEFATQINLNTSNMWGIVKSIVDLCMKLKEGKYVLVKDPSKPQVRIYEVPSDAFENDYVEEPLPEDEQVQPLAENADVEAATDAAVDVEDKPIEAEA</sequence>